<evidence type="ECO:0000313" key="1">
    <source>
        <dbReference type="EMBL" id="NYJ23937.1"/>
    </source>
</evidence>
<reference evidence="1 2" key="1">
    <citation type="submission" date="2020-07" db="EMBL/GenBank/DDBJ databases">
        <title>Sequencing the genomes of 1000 actinobacteria strains.</title>
        <authorList>
            <person name="Klenk H.-P."/>
        </authorList>
    </citation>
    <scope>NUCLEOTIDE SEQUENCE [LARGE SCALE GENOMIC DNA]</scope>
    <source>
        <strain evidence="1 2">DSM 15165</strain>
    </source>
</reference>
<keyword evidence="1" id="KW-0378">Hydrolase</keyword>
<dbReference type="InterPro" id="IPR036866">
    <property type="entry name" value="RibonucZ/Hydroxyglut_hydro"/>
</dbReference>
<protein>
    <submittedName>
        <fullName evidence="1">Glyoxylase-like metal-dependent hydrolase (Beta-lactamase superfamily II)</fullName>
    </submittedName>
</protein>
<organism evidence="1 2">
    <name type="scientific">Leifsonia shinshuensis</name>
    <dbReference type="NCBI Taxonomy" id="150026"/>
    <lineage>
        <taxon>Bacteria</taxon>
        <taxon>Bacillati</taxon>
        <taxon>Actinomycetota</taxon>
        <taxon>Actinomycetes</taxon>
        <taxon>Micrococcales</taxon>
        <taxon>Microbacteriaceae</taxon>
        <taxon>Leifsonia</taxon>
    </lineage>
</organism>
<gene>
    <name evidence="1" type="ORF">HNR13_002224</name>
</gene>
<evidence type="ECO:0000313" key="2">
    <source>
        <dbReference type="Proteomes" id="UP000578352"/>
    </source>
</evidence>
<dbReference type="PANTHER" id="PTHR36839">
    <property type="entry name" value="METALLO-BETA-LACTAMASE FAMILY PROTEIN (AFU_ORTHOLOGUE AFUA_5G12770)"/>
    <property type="match status" value="1"/>
</dbReference>
<sequence length="278" mass="30299">MADWLCATCAVETTPIVTDAGEEPPASCPICEDERQYVPPTGQRWTTLQRLQREGERVTVTELEPGLYGLSSEPQVGIGQRALLLCTPDGNLLWDPTGYVDEAAATAVQDLGGAAVIATSHPHMFGAQTSWSRMLGGVSVLVHAADRHWVQREDAAIREWSGEEEVLPGVLLRTVGGHFPGSAIVHWDRGVVLSGDTVFPGPSQKWVTFQRSFPNDIPLSAAVVRRVADLVCDRPFDRMYGNLGNVIPVDAREAVQRSAERYIGWVSGAYDHLTRAEA</sequence>
<name>A0A853CTB7_9MICO</name>
<dbReference type="Gene3D" id="3.60.15.10">
    <property type="entry name" value="Ribonuclease Z/Hydroxyacylglutathione hydrolase-like"/>
    <property type="match status" value="1"/>
</dbReference>
<dbReference type="SUPFAM" id="SSF56281">
    <property type="entry name" value="Metallo-hydrolase/oxidoreductase"/>
    <property type="match status" value="1"/>
</dbReference>
<dbReference type="Proteomes" id="UP000578352">
    <property type="component" value="Unassembled WGS sequence"/>
</dbReference>
<dbReference type="RefSeq" id="WP_179605804.1">
    <property type="nucleotide sequence ID" value="NZ_BAABEH010000001.1"/>
</dbReference>
<comment type="caution">
    <text evidence="1">The sequence shown here is derived from an EMBL/GenBank/DDBJ whole genome shotgun (WGS) entry which is preliminary data.</text>
</comment>
<dbReference type="AlphaFoldDB" id="A0A853CTB7"/>
<proteinExistence type="predicted"/>
<dbReference type="GO" id="GO:0016787">
    <property type="term" value="F:hydrolase activity"/>
    <property type="evidence" value="ECO:0007669"/>
    <property type="project" value="UniProtKB-KW"/>
</dbReference>
<dbReference type="PANTHER" id="PTHR36839:SF1">
    <property type="entry name" value="METALLO-BETA-LACTAMASE FAMILY PROTEIN (AFU_ORTHOLOGUE AFUA_5G12770)"/>
    <property type="match status" value="1"/>
</dbReference>
<dbReference type="EMBL" id="JACCFL010000001">
    <property type="protein sequence ID" value="NYJ23937.1"/>
    <property type="molecule type" value="Genomic_DNA"/>
</dbReference>
<accession>A0A853CTB7</accession>